<dbReference type="Pfam" id="PF00072">
    <property type="entry name" value="Response_reg"/>
    <property type="match status" value="1"/>
</dbReference>
<dbReference type="GO" id="GO:0000160">
    <property type="term" value="P:phosphorelay signal transduction system"/>
    <property type="evidence" value="ECO:0007669"/>
    <property type="project" value="InterPro"/>
</dbReference>
<evidence type="ECO:0000313" key="5">
    <source>
        <dbReference type="Proteomes" id="UP000237968"/>
    </source>
</evidence>
<sequence>MDEPRPVLCVEDNDANFALIQLVLESTSLWKVARAIDVDDARLALEERRPDVILLDLDLPGISGLELARELKSSQRWREIPIVVVSASVMQQEHAQAREAGCEFFIEKPFDIEALRALVARAVEAPR</sequence>
<evidence type="ECO:0000313" key="4">
    <source>
        <dbReference type="EMBL" id="PRQ05802.1"/>
    </source>
</evidence>
<dbReference type="InterPro" id="IPR050595">
    <property type="entry name" value="Bact_response_regulator"/>
</dbReference>
<name>A0A2S9YL99_9BACT</name>
<dbReference type="AlphaFoldDB" id="A0A2S9YL99"/>
<dbReference type="SUPFAM" id="SSF52172">
    <property type="entry name" value="CheY-like"/>
    <property type="match status" value="1"/>
</dbReference>
<dbReference type="Gene3D" id="3.40.50.2300">
    <property type="match status" value="1"/>
</dbReference>
<accession>A0A2S9YL99</accession>
<dbReference type="PANTHER" id="PTHR44591:SF3">
    <property type="entry name" value="RESPONSE REGULATORY DOMAIN-CONTAINING PROTEIN"/>
    <property type="match status" value="1"/>
</dbReference>
<proteinExistence type="predicted"/>
<comment type="caution">
    <text evidence="4">The sequence shown here is derived from an EMBL/GenBank/DDBJ whole genome shotgun (WGS) entry which is preliminary data.</text>
</comment>
<dbReference type="SMART" id="SM00448">
    <property type="entry name" value="REC"/>
    <property type="match status" value="1"/>
</dbReference>
<evidence type="ECO:0000256" key="2">
    <source>
        <dbReference type="PROSITE-ProRule" id="PRU00169"/>
    </source>
</evidence>
<dbReference type="PANTHER" id="PTHR44591">
    <property type="entry name" value="STRESS RESPONSE REGULATOR PROTEIN 1"/>
    <property type="match status" value="1"/>
</dbReference>
<feature type="domain" description="Response regulatory" evidence="3">
    <location>
        <begin position="6"/>
        <end position="123"/>
    </location>
</feature>
<evidence type="ECO:0000256" key="1">
    <source>
        <dbReference type="ARBA" id="ARBA00022553"/>
    </source>
</evidence>
<keyword evidence="5" id="KW-1185">Reference proteome</keyword>
<protein>
    <submittedName>
        <fullName evidence="4">Polar-differentiation response regulator DivK</fullName>
    </submittedName>
</protein>
<keyword evidence="1 2" id="KW-0597">Phosphoprotein</keyword>
<gene>
    <name evidence="4" type="primary">divK_1</name>
    <name evidence="4" type="ORF">ENSA5_01220</name>
</gene>
<dbReference type="RefSeq" id="WP_181197108.1">
    <property type="nucleotide sequence ID" value="NZ_PVNK01000005.1"/>
</dbReference>
<dbReference type="Proteomes" id="UP000237968">
    <property type="component" value="Unassembled WGS sequence"/>
</dbReference>
<evidence type="ECO:0000259" key="3">
    <source>
        <dbReference type="PROSITE" id="PS50110"/>
    </source>
</evidence>
<dbReference type="InterPro" id="IPR001789">
    <property type="entry name" value="Sig_transdc_resp-reg_receiver"/>
</dbReference>
<feature type="modified residue" description="4-aspartylphosphate" evidence="2">
    <location>
        <position position="56"/>
    </location>
</feature>
<dbReference type="PROSITE" id="PS50110">
    <property type="entry name" value="RESPONSE_REGULATORY"/>
    <property type="match status" value="1"/>
</dbReference>
<dbReference type="InterPro" id="IPR011006">
    <property type="entry name" value="CheY-like_superfamily"/>
</dbReference>
<reference evidence="4 5" key="1">
    <citation type="submission" date="2018-03" db="EMBL/GenBank/DDBJ databases">
        <title>Draft Genome Sequences of the Obligatory Marine Myxobacteria Enhygromyxa salina SWB005.</title>
        <authorList>
            <person name="Poehlein A."/>
            <person name="Moghaddam J.A."/>
            <person name="Harms H."/>
            <person name="Alanjari M."/>
            <person name="Koenig G.M."/>
            <person name="Daniel R."/>
            <person name="Schaeberle T.F."/>
        </authorList>
    </citation>
    <scope>NUCLEOTIDE SEQUENCE [LARGE SCALE GENOMIC DNA]</scope>
    <source>
        <strain evidence="4 5">SWB005</strain>
    </source>
</reference>
<organism evidence="4 5">
    <name type="scientific">Enhygromyxa salina</name>
    <dbReference type="NCBI Taxonomy" id="215803"/>
    <lineage>
        <taxon>Bacteria</taxon>
        <taxon>Pseudomonadati</taxon>
        <taxon>Myxococcota</taxon>
        <taxon>Polyangia</taxon>
        <taxon>Nannocystales</taxon>
        <taxon>Nannocystaceae</taxon>
        <taxon>Enhygromyxa</taxon>
    </lineage>
</organism>
<dbReference type="EMBL" id="PVNK01000005">
    <property type="protein sequence ID" value="PRQ05802.1"/>
    <property type="molecule type" value="Genomic_DNA"/>
</dbReference>